<proteinExistence type="predicted"/>
<dbReference type="EMBL" id="CP035945">
    <property type="protein sequence ID" value="QBE94631.1"/>
    <property type="molecule type" value="Genomic_DNA"/>
</dbReference>
<evidence type="ECO:0000256" key="1">
    <source>
        <dbReference type="SAM" id="Coils"/>
    </source>
</evidence>
<dbReference type="InterPro" id="IPR025464">
    <property type="entry name" value="DUF4315"/>
</dbReference>
<dbReference type="AlphaFoldDB" id="A0A4P6LR87"/>
<keyword evidence="1" id="KW-0175">Coiled coil</keyword>
<protein>
    <recommendedName>
        <fullName evidence="4">DUF4315 family protein</fullName>
    </recommendedName>
</protein>
<evidence type="ECO:0000313" key="2">
    <source>
        <dbReference type="EMBL" id="QBE94631.1"/>
    </source>
</evidence>
<organism evidence="2 3">
    <name type="scientific">Blautia producta</name>
    <dbReference type="NCBI Taxonomy" id="33035"/>
    <lineage>
        <taxon>Bacteria</taxon>
        <taxon>Bacillati</taxon>
        <taxon>Bacillota</taxon>
        <taxon>Clostridia</taxon>
        <taxon>Lachnospirales</taxon>
        <taxon>Lachnospiraceae</taxon>
        <taxon>Blautia</taxon>
    </lineage>
</organism>
<dbReference type="KEGG" id="bpro:PMF13cell1_00124"/>
<name>A0A4P6LR87_9FIRM</name>
<gene>
    <name evidence="2" type="ORF">PMF13cell1_00124</name>
</gene>
<dbReference type="RefSeq" id="WP_118635396.1">
    <property type="nucleotide sequence ID" value="NZ_CP035945.1"/>
</dbReference>
<accession>A0A4P6LR87</accession>
<dbReference type="Proteomes" id="UP000289794">
    <property type="component" value="Chromosome"/>
</dbReference>
<dbReference type="Pfam" id="PF14193">
    <property type="entry name" value="DUF4315"/>
    <property type="match status" value="1"/>
</dbReference>
<evidence type="ECO:0000313" key="3">
    <source>
        <dbReference type="Proteomes" id="UP000289794"/>
    </source>
</evidence>
<reference evidence="2 3" key="1">
    <citation type="submission" date="2019-01" db="EMBL/GenBank/DDBJ databases">
        <title>PMF-metabolizing Aryl O-demethylase.</title>
        <authorList>
            <person name="Kim M."/>
        </authorList>
    </citation>
    <scope>NUCLEOTIDE SEQUENCE [LARGE SCALE GENOMIC DNA]</scope>
    <source>
        <strain evidence="2 3">PMF1</strain>
    </source>
</reference>
<sequence>MNVKLKRVIEEIEKTEKKISEWQEQLKQLRQQRKQLEDQEIIKSIRSMQMNGADMLELLDGIQNGSVRFVSDAEGNMHMESGVKDAAESEDFEHENEEMV</sequence>
<feature type="coiled-coil region" evidence="1">
    <location>
        <begin position="5"/>
        <end position="39"/>
    </location>
</feature>
<evidence type="ECO:0008006" key="4">
    <source>
        <dbReference type="Google" id="ProtNLM"/>
    </source>
</evidence>